<dbReference type="RefSeq" id="WP_263796352.1">
    <property type="nucleotide sequence ID" value="NZ_AP027141.1"/>
</dbReference>
<keyword evidence="2" id="KW-0472">Membrane</keyword>
<evidence type="ECO:0000313" key="4">
    <source>
        <dbReference type="Proteomes" id="UP001317779"/>
    </source>
</evidence>
<dbReference type="Proteomes" id="UP001317779">
    <property type="component" value="Chromosome"/>
</dbReference>
<dbReference type="EMBL" id="AP027141">
    <property type="protein sequence ID" value="BDV29806.1"/>
    <property type="molecule type" value="Genomic_DNA"/>
</dbReference>
<keyword evidence="2" id="KW-1133">Transmembrane helix</keyword>
<dbReference type="Gene3D" id="3.30.505.20">
    <property type="match status" value="1"/>
</dbReference>
<sequence>MNSDENPTTPRPDESDAVTPAADQDAFQTAPMPASQPTADAPAAAPVATEPARRGGTMRPLLIGAAAGIGVLLIGGIGIGAVSALSSGQFQNVPATAVTNVETPAPSPTAAPDDADADADSGSGSGAATDAAATAEQFTAAIDRAVAAAEGTGASSVEVESNGWSVDVVLSDGSEIDVRVGSDGTETVRADHRDSDADPAIDTARIGDIVVAAVTAAGGGTVTAIETEGDGSHAYDVTVRLDDGAEADVALADDLSVVDVDIDND</sequence>
<evidence type="ECO:0000256" key="2">
    <source>
        <dbReference type="SAM" id="Phobius"/>
    </source>
</evidence>
<evidence type="ECO:0000256" key="1">
    <source>
        <dbReference type="SAM" id="MobiDB-lite"/>
    </source>
</evidence>
<accession>A0ABM8DWD0</accession>
<reference evidence="3 4" key="1">
    <citation type="submission" date="2022-12" db="EMBL/GenBank/DDBJ databases">
        <title>Microbacterium terricola strain KV-448 chromosome, complete genome.</title>
        <authorList>
            <person name="Oshima T."/>
            <person name="Moriya T."/>
            <person name="Bessho Y."/>
        </authorList>
    </citation>
    <scope>NUCLEOTIDE SEQUENCE [LARGE SCALE GENOMIC DNA]</scope>
    <source>
        <strain evidence="3 4">KV-448</strain>
    </source>
</reference>
<keyword evidence="2" id="KW-0812">Transmembrane</keyword>
<protein>
    <recommendedName>
        <fullName evidence="5">PepSY domain-containing protein</fullName>
    </recommendedName>
</protein>
<feature type="compositionally biased region" description="Low complexity" evidence="1">
    <location>
        <begin position="33"/>
        <end position="50"/>
    </location>
</feature>
<feature type="region of interest" description="Disordered" evidence="1">
    <location>
        <begin position="1"/>
        <end position="54"/>
    </location>
</feature>
<keyword evidence="4" id="KW-1185">Reference proteome</keyword>
<organism evidence="3 4">
    <name type="scientific">Microbacterium terricola</name>
    <dbReference type="NCBI Taxonomy" id="344163"/>
    <lineage>
        <taxon>Bacteria</taxon>
        <taxon>Bacillati</taxon>
        <taxon>Actinomycetota</taxon>
        <taxon>Actinomycetes</taxon>
        <taxon>Micrococcales</taxon>
        <taxon>Microbacteriaceae</taxon>
        <taxon>Microbacterium</taxon>
    </lineage>
</organism>
<evidence type="ECO:0008006" key="5">
    <source>
        <dbReference type="Google" id="ProtNLM"/>
    </source>
</evidence>
<feature type="compositionally biased region" description="Low complexity" evidence="1">
    <location>
        <begin position="120"/>
        <end position="131"/>
    </location>
</feature>
<feature type="transmembrane region" description="Helical" evidence="2">
    <location>
        <begin position="61"/>
        <end position="85"/>
    </location>
</feature>
<gene>
    <name evidence="3" type="ORF">Microterr_04660</name>
</gene>
<proteinExistence type="predicted"/>
<name>A0ABM8DWD0_9MICO</name>
<evidence type="ECO:0000313" key="3">
    <source>
        <dbReference type="EMBL" id="BDV29806.1"/>
    </source>
</evidence>
<feature type="region of interest" description="Disordered" evidence="1">
    <location>
        <begin position="100"/>
        <end position="131"/>
    </location>
</feature>